<dbReference type="OrthoDB" id="9784272at2"/>
<evidence type="ECO:0000256" key="2">
    <source>
        <dbReference type="ARBA" id="ARBA00023082"/>
    </source>
</evidence>
<reference evidence="5 6" key="1">
    <citation type="submission" date="2012-06" db="EMBL/GenBank/DDBJ databases">
        <title>Complete genome of Terriglobus roseus DSM 18391.</title>
        <authorList>
            <consortium name="US DOE Joint Genome Institute (JGI-PGF)"/>
            <person name="Lucas S."/>
            <person name="Copeland A."/>
            <person name="Lapidus A."/>
            <person name="Glavina del Rio T."/>
            <person name="Dalin E."/>
            <person name="Tice H."/>
            <person name="Bruce D."/>
            <person name="Goodwin L."/>
            <person name="Pitluck S."/>
            <person name="Peters L."/>
            <person name="Mikhailova N."/>
            <person name="Munk A.C.C."/>
            <person name="Kyrpides N."/>
            <person name="Mavromatis K."/>
            <person name="Ivanova N."/>
            <person name="Brettin T."/>
            <person name="Detter J.C."/>
            <person name="Han C."/>
            <person name="Larimer F."/>
            <person name="Land M."/>
            <person name="Hauser L."/>
            <person name="Markowitz V."/>
            <person name="Cheng J.-F."/>
            <person name="Hugenholtz P."/>
            <person name="Woyke T."/>
            <person name="Wu D."/>
            <person name="Brambilla E."/>
            <person name="Klenk H.-P."/>
            <person name="Eisen J.A."/>
        </authorList>
    </citation>
    <scope>NUCLEOTIDE SEQUENCE [LARGE SCALE GENOMIC DNA]</scope>
    <source>
        <strain evidence="6">DSM 18391 / NRRL B-41598 / KBS 63</strain>
    </source>
</reference>
<organism evidence="5 6">
    <name type="scientific">Terriglobus roseus (strain DSM 18391 / NRRL B-41598 / KBS 63)</name>
    <dbReference type="NCBI Taxonomy" id="926566"/>
    <lineage>
        <taxon>Bacteria</taxon>
        <taxon>Pseudomonadati</taxon>
        <taxon>Acidobacteriota</taxon>
        <taxon>Terriglobia</taxon>
        <taxon>Terriglobales</taxon>
        <taxon>Acidobacteriaceae</taxon>
        <taxon>Terriglobus</taxon>
    </lineage>
</organism>
<dbReference type="PANTHER" id="PTHR43133:SF62">
    <property type="entry name" value="RNA POLYMERASE SIGMA FACTOR SIGZ"/>
    <property type="match status" value="1"/>
</dbReference>
<accession>I3ZKV5</accession>
<dbReference type="PANTHER" id="PTHR43133">
    <property type="entry name" value="RNA POLYMERASE ECF-TYPE SIGMA FACTO"/>
    <property type="match status" value="1"/>
</dbReference>
<dbReference type="Gene3D" id="1.10.1740.10">
    <property type="match status" value="1"/>
</dbReference>
<protein>
    <submittedName>
        <fullName evidence="5">DNA-directed RNA polymerase specialized sigma subunit, sigma24</fullName>
    </submittedName>
</protein>
<dbReference type="RefSeq" id="WP_014787134.1">
    <property type="nucleotide sequence ID" value="NC_018014.1"/>
</dbReference>
<dbReference type="Pfam" id="PF04542">
    <property type="entry name" value="Sigma70_r2"/>
    <property type="match status" value="1"/>
</dbReference>
<gene>
    <name evidence="5" type="ordered locus">Terro_3659</name>
</gene>
<feature type="domain" description="RNA polymerase sigma-70 region 2" evidence="4">
    <location>
        <begin position="27"/>
        <end position="93"/>
    </location>
</feature>
<dbReference type="KEGG" id="trs:Terro_3659"/>
<evidence type="ECO:0000256" key="3">
    <source>
        <dbReference type="ARBA" id="ARBA00023163"/>
    </source>
</evidence>
<dbReference type="AlphaFoldDB" id="I3ZKV5"/>
<evidence type="ECO:0000256" key="1">
    <source>
        <dbReference type="ARBA" id="ARBA00023015"/>
    </source>
</evidence>
<evidence type="ECO:0000259" key="4">
    <source>
        <dbReference type="Pfam" id="PF04542"/>
    </source>
</evidence>
<dbReference type="InterPro" id="IPR013325">
    <property type="entry name" value="RNA_pol_sigma_r2"/>
</dbReference>
<dbReference type="eggNOG" id="COG1595">
    <property type="taxonomic scope" value="Bacteria"/>
</dbReference>
<dbReference type="EMBL" id="CP003379">
    <property type="protein sequence ID" value="AFL89873.1"/>
    <property type="molecule type" value="Genomic_DNA"/>
</dbReference>
<sequence length="105" mass="11987">MTNEVGKTDKLLLLLVENGDVDAVAEIYDRHCHPVYSLALHILREARKAEDVLHEVFMQVWREPSSFVGRARDLLAALLACTYRLARDAKRRSETKISTSYRSEG</sequence>
<dbReference type="InterPro" id="IPR039425">
    <property type="entry name" value="RNA_pol_sigma-70-like"/>
</dbReference>
<evidence type="ECO:0000313" key="6">
    <source>
        <dbReference type="Proteomes" id="UP000006056"/>
    </source>
</evidence>
<name>I3ZKV5_TERRK</name>
<dbReference type="GO" id="GO:0000428">
    <property type="term" value="C:DNA-directed RNA polymerase complex"/>
    <property type="evidence" value="ECO:0007669"/>
    <property type="project" value="UniProtKB-KW"/>
</dbReference>
<dbReference type="GO" id="GO:0006352">
    <property type="term" value="P:DNA-templated transcription initiation"/>
    <property type="evidence" value="ECO:0007669"/>
    <property type="project" value="InterPro"/>
</dbReference>
<keyword evidence="5" id="KW-0240">DNA-directed RNA polymerase</keyword>
<dbReference type="HOGENOM" id="CLU_2235267_0_0_0"/>
<dbReference type="Proteomes" id="UP000006056">
    <property type="component" value="Chromosome"/>
</dbReference>
<dbReference type="InterPro" id="IPR007627">
    <property type="entry name" value="RNA_pol_sigma70_r2"/>
</dbReference>
<dbReference type="SUPFAM" id="SSF88946">
    <property type="entry name" value="Sigma2 domain of RNA polymerase sigma factors"/>
    <property type="match status" value="1"/>
</dbReference>
<dbReference type="GO" id="GO:0016987">
    <property type="term" value="F:sigma factor activity"/>
    <property type="evidence" value="ECO:0007669"/>
    <property type="project" value="UniProtKB-KW"/>
</dbReference>
<proteinExistence type="predicted"/>
<keyword evidence="2" id="KW-0731">Sigma factor</keyword>
<evidence type="ECO:0000313" key="5">
    <source>
        <dbReference type="EMBL" id="AFL89873.1"/>
    </source>
</evidence>
<keyword evidence="3" id="KW-0804">Transcription</keyword>
<keyword evidence="1" id="KW-0805">Transcription regulation</keyword>
<keyword evidence="6" id="KW-1185">Reference proteome</keyword>